<evidence type="ECO:0000313" key="3">
    <source>
        <dbReference type="Proteomes" id="UP000218418"/>
    </source>
</evidence>
<feature type="transmembrane region" description="Helical" evidence="1">
    <location>
        <begin position="41"/>
        <end position="59"/>
    </location>
</feature>
<accession>A0A1Z4LIU5</accession>
<reference evidence="2 3" key="1">
    <citation type="submission" date="2017-06" db="EMBL/GenBank/DDBJ databases">
        <title>Genome sequencing of cyanobaciteial culture collection at National Institute for Environmental Studies (NIES).</title>
        <authorList>
            <person name="Hirose Y."/>
            <person name="Shimura Y."/>
            <person name="Fujisawa T."/>
            <person name="Nakamura Y."/>
            <person name="Kawachi M."/>
        </authorList>
    </citation>
    <scope>NUCLEOTIDE SEQUENCE [LARGE SCALE GENOMIC DNA]</scope>
    <source>
        <strain evidence="2 3">NIES-267</strain>
    </source>
</reference>
<dbReference type="EMBL" id="AP018227">
    <property type="protein sequence ID" value="BAY81104.1"/>
    <property type="molecule type" value="Genomic_DNA"/>
</dbReference>
<organism evidence="2 3">
    <name type="scientific">Calothrix parasitica NIES-267</name>
    <dbReference type="NCBI Taxonomy" id="1973488"/>
    <lineage>
        <taxon>Bacteria</taxon>
        <taxon>Bacillati</taxon>
        <taxon>Cyanobacteriota</taxon>
        <taxon>Cyanophyceae</taxon>
        <taxon>Nostocales</taxon>
        <taxon>Calotrichaceae</taxon>
        <taxon>Calothrix</taxon>
    </lineage>
</organism>
<keyword evidence="1" id="KW-1133">Transmembrane helix</keyword>
<evidence type="ECO:0000313" key="2">
    <source>
        <dbReference type="EMBL" id="BAY81104.1"/>
    </source>
</evidence>
<dbReference type="Proteomes" id="UP000218418">
    <property type="component" value="Chromosome"/>
</dbReference>
<name>A0A1Z4LIU5_9CYAN</name>
<evidence type="ECO:0000256" key="1">
    <source>
        <dbReference type="SAM" id="Phobius"/>
    </source>
</evidence>
<protein>
    <submittedName>
        <fullName evidence="2">Uncharacterized protein</fullName>
    </submittedName>
</protein>
<dbReference type="AlphaFoldDB" id="A0A1Z4LIU5"/>
<keyword evidence="1" id="KW-0812">Transmembrane</keyword>
<keyword evidence="1" id="KW-0472">Membrane</keyword>
<gene>
    <name evidence="2" type="ORF">NIES267_05690</name>
</gene>
<proteinExistence type="predicted"/>
<sequence>MLLPINYLILIATTIYQAIARWIEDKQSPTGKFVDIGAYKLYLYTIGKSCTTILFVLIVQK</sequence>
<keyword evidence="3" id="KW-1185">Reference proteome</keyword>